<feature type="region of interest" description="Disordered" evidence="1">
    <location>
        <begin position="68"/>
        <end position="93"/>
    </location>
</feature>
<organism evidence="2 3">
    <name type="scientific">Austropuccinia psidii MF-1</name>
    <dbReference type="NCBI Taxonomy" id="1389203"/>
    <lineage>
        <taxon>Eukaryota</taxon>
        <taxon>Fungi</taxon>
        <taxon>Dikarya</taxon>
        <taxon>Basidiomycota</taxon>
        <taxon>Pucciniomycotina</taxon>
        <taxon>Pucciniomycetes</taxon>
        <taxon>Pucciniales</taxon>
        <taxon>Sphaerophragmiaceae</taxon>
        <taxon>Austropuccinia</taxon>
    </lineage>
</organism>
<accession>A0A9Q3CRZ9</accession>
<sequence>MAQKGHLGPLRSVRALGPFWPKSNEAKRGQGENSPEPILAPNLNNPKNGQKDPRTQIVHFQLLASGDYQSPPAQVQQGSPSIQQKTSPSPMYSVPKDPGMVHIWYNIPLCTNFSQKSNGDAFRTILCLFNSSPQIHHPS</sequence>
<name>A0A9Q3CRZ9_9BASI</name>
<evidence type="ECO:0000313" key="3">
    <source>
        <dbReference type="Proteomes" id="UP000765509"/>
    </source>
</evidence>
<evidence type="ECO:0000313" key="2">
    <source>
        <dbReference type="EMBL" id="MBW0487461.1"/>
    </source>
</evidence>
<protein>
    <submittedName>
        <fullName evidence="2">Uncharacterized protein</fullName>
    </submittedName>
</protein>
<dbReference type="AlphaFoldDB" id="A0A9Q3CRZ9"/>
<keyword evidence="3" id="KW-1185">Reference proteome</keyword>
<reference evidence="2" key="1">
    <citation type="submission" date="2021-03" db="EMBL/GenBank/DDBJ databases">
        <title>Draft genome sequence of rust myrtle Austropuccinia psidii MF-1, a brazilian biotype.</title>
        <authorList>
            <person name="Quecine M.C."/>
            <person name="Pachon D.M.R."/>
            <person name="Bonatelli M.L."/>
            <person name="Correr F.H."/>
            <person name="Franceschini L.M."/>
            <person name="Leite T.F."/>
            <person name="Margarido G.R.A."/>
            <person name="Almeida C.A."/>
            <person name="Ferrarezi J.A."/>
            <person name="Labate C.A."/>
        </authorList>
    </citation>
    <scope>NUCLEOTIDE SEQUENCE</scope>
    <source>
        <strain evidence="2">MF-1</strain>
    </source>
</reference>
<comment type="caution">
    <text evidence="2">The sequence shown here is derived from an EMBL/GenBank/DDBJ whole genome shotgun (WGS) entry which is preliminary data.</text>
</comment>
<dbReference type="Proteomes" id="UP000765509">
    <property type="component" value="Unassembled WGS sequence"/>
</dbReference>
<feature type="region of interest" description="Disordered" evidence="1">
    <location>
        <begin position="1"/>
        <end position="55"/>
    </location>
</feature>
<feature type="compositionally biased region" description="Polar residues" evidence="1">
    <location>
        <begin position="68"/>
        <end position="90"/>
    </location>
</feature>
<dbReference type="EMBL" id="AVOT02009145">
    <property type="protein sequence ID" value="MBW0487461.1"/>
    <property type="molecule type" value="Genomic_DNA"/>
</dbReference>
<proteinExistence type="predicted"/>
<gene>
    <name evidence="2" type="ORF">O181_027176</name>
</gene>
<evidence type="ECO:0000256" key="1">
    <source>
        <dbReference type="SAM" id="MobiDB-lite"/>
    </source>
</evidence>